<evidence type="ECO:0000256" key="2">
    <source>
        <dbReference type="ARBA" id="ARBA00022801"/>
    </source>
</evidence>
<accession>A0A8S0P785</accession>
<keyword evidence="4" id="KW-0413">Isomerase</keyword>
<organism evidence="4 5">
    <name type="scientific">Olea europaea subsp. europaea</name>
    <dbReference type="NCBI Taxonomy" id="158383"/>
    <lineage>
        <taxon>Eukaryota</taxon>
        <taxon>Viridiplantae</taxon>
        <taxon>Streptophyta</taxon>
        <taxon>Embryophyta</taxon>
        <taxon>Tracheophyta</taxon>
        <taxon>Spermatophyta</taxon>
        <taxon>Magnoliopsida</taxon>
        <taxon>eudicotyledons</taxon>
        <taxon>Gunneridae</taxon>
        <taxon>Pentapetalae</taxon>
        <taxon>asterids</taxon>
        <taxon>lamiids</taxon>
        <taxon>Lamiales</taxon>
        <taxon>Oleaceae</taxon>
        <taxon>Oleeae</taxon>
        <taxon>Olea</taxon>
    </lineage>
</organism>
<dbReference type="Proteomes" id="UP000594638">
    <property type="component" value="Unassembled WGS sequence"/>
</dbReference>
<proteinExistence type="predicted"/>
<name>A0A8S0P785_OLEEU</name>
<protein>
    <submittedName>
        <fullName evidence="4">Peptidyl-prolyl cis-trans isomerase PASTICCINO1</fullName>
    </submittedName>
</protein>
<evidence type="ECO:0000313" key="5">
    <source>
        <dbReference type="Proteomes" id="UP000594638"/>
    </source>
</evidence>
<gene>
    <name evidence="4" type="ORF">OLEA9_A100531</name>
</gene>
<dbReference type="GO" id="GO:0016853">
    <property type="term" value="F:isomerase activity"/>
    <property type="evidence" value="ECO:0007669"/>
    <property type="project" value="UniProtKB-KW"/>
</dbReference>
<dbReference type="AlphaFoldDB" id="A0A8S0P785"/>
<dbReference type="GO" id="GO:0008234">
    <property type="term" value="F:cysteine-type peptidase activity"/>
    <property type="evidence" value="ECO:0007669"/>
    <property type="project" value="InterPro"/>
</dbReference>
<dbReference type="EMBL" id="CACTIH010000005">
    <property type="protein sequence ID" value="CAA2933616.1"/>
    <property type="molecule type" value="Genomic_DNA"/>
</dbReference>
<comment type="caution">
    <text evidence="4">The sequence shown here is derived from an EMBL/GenBank/DDBJ whole genome shotgun (WGS) entry which is preliminary data.</text>
</comment>
<keyword evidence="5" id="KW-1185">Reference proteome</keyword>
<evidence type="ECO:0000259" key="3">
    <source>
        <dbReference type="Pfam" id="PF02902"/>
    </source>
</evidence>
<feature type="domain" description="Ubiquitin-like protease family profile" evidence="3">
    <location>
        <begin position="173"/>
        <end position="243"/>
    </location>
</feature>
<reference evidence="4 5" key="1">
    <citation type="submission" date="2019-12" db="EMBL/GenBank/DDBJ databases">
        <authorList>
            <person name="Alioto T."/>
            <person name="Alioto T."/>
            <person name="Gomez Garrido J."/>
        </authorList>
    </citation>
    <scope>NUCLEOTIDE SEQUENCE [LARGE SCALE GENOMIC DNA]</scope>
</reference>
<evidence type="ECO:0000256" key="1">
    <source>
        <dbReference type="ARBA" id="ARBA00022670"/>
    </source>
</evidence>
<dbReference type="GO" id="GO:0006508">
    <property type="term" value="P:proteolysis"/>
    <property type="evidence" value="ECO:0007669"/>
    <property type="project" value="UniProtKB-KW"/>
</dbReference>
<dbReference type="OrthoDB" id="1302742at2759"/>
<dbReference type="Pfam" id="PF02902">
    <property type="entry name" value="Peptidase_C48"/>
    <property type="match status" value="1"/>
</dbReference>
<dbReference type="InterPro" id="IPR003653">
    <property type="entry name" value="Peptidase_C48_C"/>
</dbReference>
<keyword evidence="2" id="KW-0378">Hydrolase</keyword>
<keyword evidence="1" id="KW-0645">Protease</keyword>
<dbReference type="Gene3D" id="3.40.395.10">
    <property type="entry name" value="Adenoviral Proteinase, Chain A"/>
    <property type="match status" value="1"/>
</dbReference>
<dbReference type="Gramene" id="OE9A100531T1">
    <property type="protein sequence ID" value="OE9A100531C1"/>
    <property type="gene ID" value="OE9A100531"/>
</dbReference>
<sequence length="250" mass="28596">MDPLMEPDKMYVESPKDEGASAHMSLPHAAYIADFKLLKHDVTDLQNKNTELSAKIDDVRKQLLSIKADNSHKLNVVVHVQENIRTDLLEIKSDLKFLSDSVTAMVTSSIDQIMDMFKEIGKSKCTGTTSNQKEAVIKHVYPRFKKDPNVLLTNMWLINDVIGVRLPLSCPWSEVDRVLMPILPMNKAHWMLDILDIKEHTMSIFNSTRRTYPDLCVRVGVEPFVRVIPHLMRAIVGPRIHIMMKVIPWS</sequence>
<evidence type="ECO:0000313" key="4">
    <source>
        <dbReference type="EMBL" id="CAA2933616.1"/>
    </source>
</evidence>